<accession>A0A167AUT1</accession>
<dbReference type="EMBL" id="AZHC01000022">
    <property type="protein sequence ID" value="OAA39349.1"/>
    <property type="molecule type" value="Genomic_DNA"/>
</dbReference>
<comment type="caution">
    <text evidence="1">The sequence shown here is derived from an EMBL/GenBank/DDBJ whole genome shotgun (WGS) entry which is preliminary data.</text>
</comment>
<sequence>MVVLFFDVELDDGFTSGLGLVFGFVMRDMLEVTGLAGIVFDGLDALMIVGLEPLAVADELEFVAPGFWDIKRGPEGFGIRNLDRGAEGLALCELDGIVELEGTIGGDSALLVGTDGLLAGLAELALPEPSAIDGRGLCKLDKVVEEPNIRELLTFTDQPALVGGIDGLGGTTFDGPELLKGTDGLALLLIGIDELASEDELGLCKLGVGVDKLLLREAVGYREEPEGIIVHEVALCDLIGCEPDPEAGKVRYCEVFGATDEPIGRALDRVAFVDELGDVVKIGSGEFELGVQDLRIWEVGDGEDEFNGIMYNVCGTREELVELGVQDLRIWELGKTVEEFRGVEYAVGETRKGLDELGVQDLKVGKTVEEFRGVEYGVGKTRKRLDELGIQDLKVCEPNHDMDEFKVIVYDVCGTREELVEPASFERNVCEIERGADGFG</sequence>
<evidence type="ECO:0000313" key="2">
    <source>
        <dbReference type="Proteomes" id="UP000243498"/>
    </source>
</evidence>
<reference evidence="1 2" key="1">
    <citation type="journal article" date="2016" name="Genome Biol. Evol.">
        <title>Divergent and convergent evolution of fungal pathogenicity.</title>
        <authorList>
            <person name="Shang Y."/>
            <person name="Xiao G."/>
            <person name="Zheng P."/>
            <person name="Cen K."/>
            <person name="Zhan S."/>
            <person name="Wang C."/>
        </authorList>
    </citation>
    <scope>NUCLEOTIDE SEQUENCE [LARGE SCALE GENOMIC DNA]</scope>
    <source>
        <strain evidence="1 2">RCEF 4871</strain>
    </source>
</reference>
<evidence type="ECO:0000313" key="1">
    <source>
        <dbReference type="EMBL" id="OAA39349.1"/>
    </source>
</evidence>
<keyword evidence="2" id="KW-1185">Reference proteome</keyword>
<proteinExistence type="predicted"/>
<dbReference type="Proteomes" id="UP000243498">
    <property type="component" value="Unassembled WGS sequence"/>
</dbReference>
<name>A0A167AUT1_METRR</name>
<dbReference type="AlphaFoldDB" id="A0A167AUT1"/>
<organism evidence="1 2">
    <name type="scientific">Metarhizium rileyi (strain RCEF 4871)</name>
    <name type="common">Nomuraea rileyi</name>
    <dbReference type="NCBI Taxonomy" id="1649241"/>
    <lineage>
        <taxon>Eukaryota</taxon>
        <taxon>Fungi</taxon>
        <taxon>Dikarya</taxon>
        <taxon>Ascomycota</taxon>
        <taxon>Pezizomycotina</taxon>
        <taxon>Sordariomycetes</taxon>
        <taxon>Hypocreomycetidae</taxon>
        <taxon>Hypocreales</taxon>
        <taxon>Clavicipitaceae</taxon>
        <taxon>Metarhizium</taxon>
    </lineage>
</organism>
<gene>
    <name evidence="1" type="ORF">NOR_06187</name>
</gene>
<protein>
    <submittedName>
        <fullName evidence="1">Uncharacterized protein</fullName>
    </submittedName>
</protein>